<comment type="caution">
    <text evidence="1">The sequence shown here is derived from an EMBL/GenBank/DDBJ whole genome shotgun (WGS) entry which is preliminary data.</text>
</comment>
<proteinExistence type="predicted"/>
<evidence type="ECO:0000313" key="1">
    <source>
        <dbReference type="EMBL" id="MPC97647.1"/>
    </source>
</evidence>
<name>A0A5B7JWX8_PORTR</name>
<dbReference type="EMBL" id="VSRR010110826">
    <property type="protein sequence ID" value="MPC97647.1"/>
    <property type="molecule type" value="Genomic_DNA"/>
</dbReference>
<evidence type="ECO:0000313" key="2">
    <source>
        <dbReference type="Proteomes" id="UP000324222"/>
    </source>
</evidence>
<gene>
    <name evidence="1" type="ORF">E2C01_092971</name>
</gene>
<protein>
    <submittedName>
        <fullName evidence="1">Uncharacterized protein</fullName>
    </submittedName>
</protein>
<organism evidence="1 2">
    <name type="scientific">Portunus trituberculatus</name>
    <name type="common">Swimming crab</name>
    <name type="synonym">Neptunus trituberculatus</name>
    <dbReference type="NCBI Taxonomy" id="210409"/>
    <lineage>
        <taxon>Eukaryota</taxon>
        <taxon>Metazoa</taxon>
        <taxon>Ecdysozoa</taxon>
        <taxon>Arthropoda</taxon>
        <taxon>Crustacea</taxon>
        <taxon>Multicrustacea</taxon>
        <taxon>Malacostraca</taxon>
        <taxon>Eumalacostraca</taxon>
        <taxon>Eucarida</taxon>
        <taxon>Decapoda</taxon>
        <taxon>Pleocyemata</taxon>
        <taxon>Brachyura</taxon>
        <taxon>Eubrachyura</taxon>
        <taxon>Portunoidea</taxon>
        <taxon>Portunidae</taxon>
        <taxon>Portuninae</taxon>
        <taxon>Portunus</taxon>
    </lineage>
</organism>
<dbReference type="AlphaFoldDB" id="A0A5B7JWX8"/>
<reference evidence="1 2" key="1">
    <citation type="submission" date="2019-05" db="EMBL/GenBank/DDBJ databases">
        <title>Another draft genome of Portunus trituberculatus and its Hox gene families provides insights of decapod evolution.</title>
        <authorList>
            <person name="Jeong J.-H."/>
            <person name="Song I."/>
            <person name="Kim S."/>
            <person name="Choi T."/>
            <person name="Kim D."/>
            <person name="Ryu S."/>
            <person name="Kim W."/>
        </authorList>
    </citation>
    <scope>NUCLEOTIDE SEQUENCE [LARGE SCALE GENOMIC DNA]</scope>
    <source>
        <tissue evidence="1">Muscle</tissue>
    </source>
</reference>
<dbReference type="Proteomes" id="UP000324222">
    <property type="component" value="Unassembled WGS sequence"/>
</dbReference>
<keyword evidence="2" id="KW-1185">Reference proteome</keyword>
<accession>A0A5B7JWX8</accession>
<sequence length="68" mass="7649">MQELNPFSTRTRCHIYSVGSGGFIHLQKFTFGVEIVKTQVIKHLGPYPRNCLRPMASSLANQSGDRRA</sequence>